<proteinExistence type="predicted"/>
<evidence type="ECO:0000313" key="1">
    <source>
        <dbReference type="EMBL" id="KAF5638978.1"/>
    </source>
</evidence>
<reference evidence="1 2" key="1">
    <citation type="submission" date="2020-05" db="EMBL/GenBank/DDBJ databases">
        <title>Identification and distribution of gene clusters putatively required for synthesis of sphingolipid metabolism inhibitors in phylogenetically diverse species of the filamentous fungus Fusarium.</title>
        <authorList>
            <person name="Kim H.-S."/>
            <person name="Busman M."/>
            <person name="Brown D.W."/>
            <person name="Divon H."/>
            <person name="Uhlig S."/>
            <person name="Proctor R.H."/>
        </authorList>
    </citation>
    <scope>NUCLEOTIDE SEQUENCE [LARGE SCALE GENOMIC DNA]</scope>
    <source>
        <strain evidence="1 2">NRRL 66243</strain>
    </source>
</reference>
<sequence>MRTASRTRPLGSEVELDVVDLLRVDVAVASSDYLPGAVLPRTRTGHEHAGQVENMDTSVTVIWSMIALKTGYEDMHNSLKVNLLAVMVCSRLHTHRPIAGSSFSSPQSRPFTRARPKRDLDDWLVLELSSDVAPVRKRRWNLHHHSDELRVVTWLQGLRYHHPRCRASGFARHWAVIRDSDAVQERFRGVARGIGDAVLQEFGEQLTPLIDQLCGRMLGHIHARGAIYRHNHRPDRDRVVPLLRVAPQVPDSVDSYIHVVAQDDGLDPVLLLAIDPVRDSAQLPEYVHVLPSSGRQVPDPNRVHERGCVQGI</sequence>
<dbReference type="EMBL" id="JAAQRI010000094">
    <property type="protein sequence ID" value="KAF5638978.1"/>
    <property type="molecule type" value="Genomic_DNA"/>
</dbReference>
<dbReference type="AlphaFoldDB" id="A0A8H5RTT6"/>
<evidence type="ECO:0000313" key="2">
    <source>
        <dbReference type="Proteomes" id="UP000530670"/>
    </source>
</evidence>
<organism evidence="1 2">
    <name type="scientific">Fusarium tjaetaba</name>
    <dbReference type="NCBI Taxonomy" id="1567544"/>
    <lineage>
        <taxon>Eukaryota</taxon>
        <taxon>Fungi</taxon>
        <taxon>Dikarya</taxon>
        <taxon>Ascomycota</taxon>
        <taxon>Pezizomycotina</taxon>
        <taxon>Sordariomycetes</taxon>
        <taxon>Hypocreomycetidae</taxon>
        <taxon>Hypocreales</taxon>
        <taxon>Nectriaceae</taxon>
        <taxon>Fusarium</taxon>
        <taxon>Fusarium fujikuroi species complex</taxon>
    </lineage>
</organism>
<dbReference type="RefSeq" id="XP_037207881.1">
    <property type="nucleotide sequence ID" value="XM_037351517.1"/>
</dbReference>
<dbReference type="Proteomes" id="UP000530670">
    <property type="component" value="Unassembled WGS sequence"/>
</dbReference>
<dbReference type="GeneID" id="59303787"/>
<name>A0A8H5RTT6_9HYPO</name>
<comment type="caution">
    <text evidence="1">The sequence shown here is derived from an EMBL/GenBank/DDBJ whole genome shotgun (WGS) entry which is preliminary data.</text>
</comment>
<accession>A0A8H5RTT6</accession>
<keyword evidence="2" id="KW-1185">Reference proteome</keyword>
<gene>
    <name evidence="1" type="ORF">FTJAE_5049</name>
</gene>
<protein>
    <submittedName>
        <fullName evidence="1">Uncharacterized protein</fullName>
    </submittedName>
</protein>
<dbReference type="OrthoDB" id="10626666at2759"/>